<dbReference type="EC" id="2.6.1.39" evidence="8"/>
<dbReference type="InterPro" id="IPR051446">
    <property type="entry name" value="HTH_trans_reg/aminotransferase"/>
</dbReference>
<proteinExistence type="inferred from homology"/>
<dbReference type="PANTHER" id="PTHR46577">
    <property type="entry name" value="HTH-TYPE TRANSCRIPTIONAL REGULATORY PROTEIN GABR"/>
    <property type="match status" value="1"/>
</dbReference>
<evidence type="ECO:0000256" key="2">
    <source>
        <dbReference type="ARBA" id="ARBA00022898"/>
    </source>
</evidence>
<dbReference type="GO" id="GO:0047536">
    <property type="term" value="F:2-aminoadipate transaminase activity"/>
    <property type="evidence" value="ECO:0007669"/>
    <property type="project" value="UniProtKB-EC"/>
</dbReference>
<dbReference type="PROSITE" id="PS50949">
    <property type="entry name" value="HTH_GNTR"/>
    <property type="match status" value="1"/>
</dbReference>
<dbReference type="RefSeq" id="WP_057813803.1">
    <property type="nucleotide sequence ID" value="NZ_CP031598.1"/>
</dbReference>
<dbReference type="SUPFAM" id="SSF53383">
    <property type="entry name" value="PLP-dependent transferases"/>
    <property type="match status" value="1"/>
</dbReference>
<dbReference type="InterPro" id="IPR015421">
    <property type="entry name" value="PyrdxlP-dep_Trfase_major"/>
</dbReference>
<evidence type="ECO:0000313" key="7">
    <source>
        <dbReference type="EMBL" id="KRS18989.1"/>
    </source>
</evidence>
<evidence type="ECO:0000256" key="4">
    <source>
        <dbReference type="ARBA" id="ARBA00023125"/>
    </source>
</evidence>
<dbReference type="EMBL" id="LAXI01000002">
    <property type="protein sequence ID" value="KRS18989.1"/>
    <property type="molecule type" value="Genomic_DNA"/>
</dbReference>
<sequence>MWVPEIADSEGPRYLALASAISQAIESGELQPGAQLPPQRDLARELKVTVGTVGRAYNIVRERQLLSSQVGRGTFVREAAMEEGMLSPLPERQPGTIDFACFSLSVPGLVDSISNAMINVGHRSSLMPLQKYAPAVGFLPHRTAGATWISRTGFKPAPELTMVTNGTQQALMLAITALSKAGETVLVEDLAYSGIKALGSLLERNLQGVAIDDQGVIPEDLDRRISETGVRLVYMQPTCHNPTGAVMPESRRREIAEIITRHGVIAIEDDGAIGGLRDRPMPLAHFAPANVIYVTGLSKCVSPAMRVGYLVSPPQLFEQLGTTLHALTLANPPLMAEVATALINEGTAETVAQRNLEALAARHEMMSRRLHGVPHSSHPAAFFIWLHLPDHWTSLEFYEAARRAGVSVVPADNFMIRPGAAPAVRISVNPWQKPEMVEKGIDILAGLMAERNAPPMMV</sequence>
<organism evidence="7 9">
    <name type="scientific">Roseovarius indicus</name>
    <dbReference type="NCBI Taxonomy" id="540747"/>
    <lineage>
        <taxon>Bacteria</taxon>
        <taxon>Pseudomonadati</taxon>
        <taxon>Pseudomonadota</taxon>
        <taxon>Alphaproteobacteria</taxon>
        <taxon>Rhodobacterales</taxon>
        <taxon>Roseobacteraceae</taxon>
        <taxon>Roseovarius</taxon>
    </lineage>
</organism>
<dbReference type="InterPro" id="IPR015422">
    <property type="entry name" value="PyrdxlP-dep_Trfase_small"/>
</dbReference>
<name>A0A0T5PD03_9RHOB</name>
<dbReference type="Proteomes" id="UP000325785">
    <property type="component" value="Chromosome"/>
</dbReference>
<evidence type="ECO:0000313" key="8">
    <source>
        <dbReference type="EMBL" id="QEW26078.1"/>
    </source>
</evidence>
<dbReference type="InterPro" id="IPR036388">
    <property type="entry name" value="WH-like_DNA-bd_sf"/>
</dbReference>
<dbReference type="AlphaFoldDB" id="A0A0T5PD03"/>
<dbReference type="CDD" id="cd07377">
    <property type="entry name" value="WHTH_GntR"/>
    <property type="match status" value="1"/>
</dbReference>
<protein>
    <submittedName>
        <fullName evidence="8">2-aminoadipate transaminase</fullName>
        <ecNumber evidence="8">2.6.1.39</ecNumber>
    </submittedName>
</protein>
<dbReference type="SMART" id="SM00345">
    <property type="entry name" value="HTH_GNTR"/>
    <property type="match status" value="1"/>
</dbReference>
<gene>
    <name evidence="8" type="primary">lysN_1</name>
    <name evidence="8" type="ORF">RIdsm_01872</name>
    <name evidence="7" type="ORF">XM52_04760</name>
</gene>
<dbReference type="EMBL" id="CP031598">
    <property type="protein sequence ID" value="QEW26078.1"/>
    <property type="molecule type" value="Genomic_DNA"/>
</dbReference>
<feature type="domain" description="HTH gntR-type" evidence="6">
    <location>
        <begin position="11"/>
        <end position="79"/>
    </location>
</feature>
<dbReference type="Pfam" id="PF00155">
    <property type="entry name" value="Aminotran_1_2"/>
    <property type="match status" value="1"/>
</dbReference>
<keyword evidence="4" id="KW-0238">DNA-binding</keyword>
<dbReference type="KEGG" id="rid:RIdsm_01872"/>
<evidence type="ECO:0000256" key="3">
    <source>
        <dbReference type="ARBA" id="ARBA00023015"/>
    </source>
</evidence>
<dbReference type="Gene3D" id="1.10.10.10">
    <property type="entry name" value="Winged helix-like DNA-binding domain superfamily/Winged helix DNA-binding domain"/>
    <property type="match status" value="1"/>
</dbReference>
<accession>A0A0T5PD03</accession>
<dbReference type="PATRIC" id="fig|540747.5.peg.2526"/>
<dbReference type="CDD" id="cd00609">
    <property type="entry name" value="AAT_like"/>
    <property type="match status" value="1"/>
</dbReference>
<keyword evidence="2" id="KW-0663">Pyridoxal phosphate</keyword>
<dbReference type="InterPro" id="IPR015424">
    <property type="entry name" value="PyrdxlP-dep_Trfase"/>
</dbReference>
<keyword evidence="3" id="KW-0805">Transcription regulation</keyword>
<dbReference type="PANTHER" id="PTHR46577:SF1">
    <property type="entry name" value="HTH-TYPE TRANSCRIPTIONAL REGULATORY PROTEIN GABR"/>
    <property type="match status" value="1"/>
</dbReference>
<reference evidence="8 10" key="2">
    <citation type="submission" date="2018-08" db="EMBL/GenBank/DDBJ databases">
        <title>Genetic Globetrotter - A new plasmid hitch-hiking vast phylogenetic and geographic distances.</title>
        <authorList>
            <person name="Vollmers J."/>
            <person name="Petersen J."/>
        </authorList>
    </citation>
    <scope>NUCLEOTIDE SEQUENCE [LARGE SCALE GENOMIC DNA]</scope>
    <source>
        <strain evidence="8 10">DSM 26383</strain>
    </source>
</reference>
<evidence type="ECO:0000313" key="9">
    <source>
        <dbReference type="Proteomes" id="UP000051401"/>
    </source>
</evidence>
<dbReference type="InterPro" id="IPR000524">
    <property type="entry name" value="Tscrpt_reg_HTH_GntR"/>
</dbReference>
<dbReference type="Pfam" id="PF00392">
    <property type="entry name" value="GntR"/>
    <property type="match status" value="1"/>
</dbReference>
<dbReference type="STRING" id="540747.SAMN04488031_103285"/>
<evidence type="ECO:0000256" key="5">
    <source>
        <dbReference type="ARBA" id="ARBA00023163"/>
    </source>
</evidence>
<dbReference type="SUPFAM" id="SSF46785">
    <property type="entry name" value="Winged helix' DNA-binding domain"/>
    <property type="match status" value="1"/>
</dbReference>
<reference evidence="7 9" key="1">
    <citation type="submission" date="2015-04" db="EMBL/GenBank/DDBJ databases">
        <title>The draft genome sequence of Roseovarius indicus B108T.</title>
        <authorList>
            <person name="Li G."/>
            <person name="Lai Q."/>
            <person name="Shao Z."/>
            <person name="Yan P."/>
        </authorList>
    </citation>
    <scope>NUCLEOTIDE SEQUENCE [LARGE SCALE GENOMIC DNA]</scope>
    <source>
        <strain evidence="7 9">B108</strain>
    </source>
</reference>
<keyword evidence="5" id="KW-0804">Transcription</keyword>
<evidence type="ECO:0000259" key="6">
    <source>
        <dbReference type="PROSITE" id="PS50949"/>
    </source>
</evidence>
<keyword evidence="9" id="KW-1185">Reference proteome</keyword>
<keyword evidence="8" id="KW-0032">Aminotransferase</keyword>
<dbReference type="InterPro" id="IPR004839">
    <property type="entry name" value="Aminotransferase_I/II_large"/>
</dbReference>
<dbReference type="GO" id="GO:0003700">
    <property type="term" value="F:DNA-binding transcription factor activity"/>
    <property type="evidence" value="ECO:0007669"/>
    <property type="project" value="InterPro"/>
</dbReference>
<dbReference type="OrthoDB" id="9794015at2"/>
<dbReference type="Proteomes" id="UP000051401">
    <property type="component" value="Unassembled WGS sequence"/>
</dbReference>
<dbReference type="GO" id="GO:0030170">
    <property type="term" value="F:pyridoxal phosphate binding"/>
    <property type="evidence" value="ECO:0007669"/>
    <property type="project" value="InterPro"/>
</dbReference>
<dbReference type="GO" id="GO:0003677">
    <property type="term" value="F:DNA binding"/>
    <property type="evidence" value="ECO:0007669"/>
    <property type="project" value="UniProtKB-KW"/>
</dbReference>
<evidence type="ECO:0000313" key="10">
    <source>
        <dbReference type="Proteomes" id="UP000325785"/>
    </source>
</evidence>
<evidence type="ECO:0000256" key="1">
    <source>
        <dbReference type="ARBA" id="ARBA00005384"/>
    </source>
</evidence>
<keyword evidence="8" id="KW-0808">Transferase</keyword>
<comment type="similarity">
    <text evidence="1">In the C-terminal section; belongs to the class-I pyridoxal-phosphate-dependent aminotransferase family.</text>
</comment>
<dbReference type="Gene3D" id="3.90.1150.10">
    <property type="entry name" value="Aspartate Aminotransferase, domain 1"/>
    <property type="match status" value="1"/>
</dbReference>
<dbReference type="InterPro" id="IPR036390">
    <property type="entry name" value="WH_DNA-bd_sf"/>
</dbReference>
<dbReference type="Gene3D" id="3.40.640.10">
    <property type="entry name" value="Type I PLP-dependent aspartate aminotransferase-like (Major domain)"/>
    <property type="match status" value="1"/>
</dbReference>